<dbReference type="PRINTS" id="PR00249">
    <property type="entry name" value="GPCRSECRETIN"/>
</dbReference>
<dbReference type="CDD" id="cd15040">
    <property type="entry name" value="7tmB2_Adhesion"/>
    <property type="match status" value="1"/>
</dbReference>
<dbReference type="PROSITE" id="PS50221">
    <property type="entry name" value="GAIN_B"/>
    <property type="match status" value="1"/>
</dbReference>
<feature type="domain" description="G-protein coupled receptors family 2 profile 2" evidence="8">
    <location>
        <begin position="323"/>
        <end position="573"/>
    </location>
</feature>
<keyword evidence="4 6" id="KW-0472">Membrane</keyword>
<keyword evidence="3 6" id="KW-1133">Transmembrane helix</keyword>
<dbReference type="EMBL" id="CH964272">
    <property type="protein sequence ID" value="EDW84888.2"/>
    <property type="molecule type" value="Genomic_DNA"/>
</dbReference>
<gene>
    <name evidence="9" type="primary">Dwil\GK14363</name>
    <name evidence="9" type="ORF">Dwil_GK14363</name>
</gene>
<feature type="transmembrane region" description="Helical" evidence="6">
    <location>
        <begin position="436"/>
        <end position="457"/>
    </location>
</feature>
<dbReference type="GO" id="GO:0016020">
    <property type="term" value="C:membrane"/>
    <property type="evidence" value="ECO:0007669"/>
    <property type="project" value="UniProtKB-SubCell"/>
</dbReference>
<dbReference type="AlphaFoldDB" id="B4NIY6"/>
<dbReference type="InterPro" id="IPR057244">
    <property type="entry name" value="GAIN_B"/>
</dbReference>
<reference evidence="9 10" key="1">
    <citation type="journal article" date="2007" name="Nature">
        <title>Evolution of genes and genomes on the Drosophila phylogeny.</title>
        <authorList>
            <consortium name="Drosophila 12 Genomes Consortium"/>
            <person name="Clark A.G."/>
            <person name="Eisen M.B."/>
            <person name="Smith D.R."/>
            <person name="Bergman C.M."/>
            <person name="Oliver B."/>
            <person name="Markow T.A."/>
            <person name="Kaufman T.C."/>
            <person name="Kellis M."/>
            <person name="Gelbart W."/>
            <person name="Iyer V.N."/>
            <person name="Pollard D.A."/>
            <person name="Sackton T.B."/>
            <person name="Larracuente A.M."/>
            <person name="Singh N.D."/>
            <person name="Abad J.P."/>
            <person name="Abt D.N."/>
            <person name="Adryan B."/>
            <person name="Aguade M."/>
            <person name="Akashi H."/>
            <person name="Anderson W.W."/>
            <person name="Aquadro C.F."/>
            <person name="Ardell D.H."/>
            <person name="Arguello R."/>
            <person name="Artieri C.G."/>
            <person name="Barbash D.A."/>
            <person name="Barker D."/>
            <person name="Barsanti P."/>
            <person name="Batterham P."/>
            <person name="Batzoglou S."/>
            <person name="Begun D."/>
            <person name="Bhutkar A."/>
            <person name="Blanco E."/>
            <person name="Bosak S.A."/>
            <person name="Bradley R.K."/>
            <person name="Brand A.D."/>
            <person name="Brent M.R."/>
            <person name="Brooks A.N."/>
            <person name="Brown R.H."/>
            <person name="Butlin R.K."/>
            <person name="Caggese C."/>
            <person name="Calvi B.R."/>
            <person name="Bernardo de Carvalho A."/>
            <person name="Caspi A."/>
            <person name="Castrezana S."/>
            <person name="Celniker S.E."/>
            <person name="Chang J.L."/>
            <person name="Chapple C."/>
            <person name="Chatterji S."/>
            <person name="Chinwalla A."/>
            <person name="Civetta A."/>
            <person name="Clifton S.W."/>
            <person name="Comeron J.M."/>
            <person name="Costello J.C."/>
            <person name="Coyne J.A."/>
            <person name="Daub J."/>
            <person name="David R.G."/>
            <person name="Delcher A.L."/>
            <person name="Delehaunty K."/>
            <person name="Do C.B."/>
            <person name="Ebling H."/>
            <person name="Edwards K."/>
            <person name="Eickbush T."/>
            <person name="Evans J.D."/>
            <person name="Filipski A."/>
            <person name="Findeiss S."/>
            <person name="Freyhult E."/>
            <person name="Fulton L."/>
            <person name="Fulton R."/>
            <person name="Garcia A.C."/>
            <person name="Gardiner A."/>
            <person name="Garfield D.A."/>
            <person name="Garvin B.E."/>
            <person name="Gibson G."/>
            <person name="Gilbert D."/>
            <person name="Gnerre S."/>
            <person name="Godfrey J."/>
            <person name="Good R."/>
            <person name="Gotea V."/>
            <person name="Gravely B."/>
            <person name="Greenberg A.J."/>
            <person name="Griffiths-Jones S."/>
            <person name="Gross S."/>
            <person name="Guigo R."/>
            <person name="Gustafson E.A."/>
            <person name="Haerty W."/>
            <person name="Hahn M.W."/>
            <person name="Halligan D.L."/>
            <person name="Halpern A.L."/>
            <person name="Halter G.M."/>
            <person name="Han M.V."/>
            <person name="Heger A."/>
            <person name="Hillier L."/>
            <person name="Hinrichs A.S."/>
            <person name="Holmes I."/>
            <person name="Hoskins R.A."/>
            <person name="Hubisz M.J."/>
            <person name="Hultmark D."/>
            <person name="Huntley M.A."/>
            <person name="Jaffe D.B."/>
            <person name="Jagadeeshan S."/>
            <person name="Jeck W.R."/>
            <person name="Johnson J."/>
            <person name="Jones C.D."/>
            <person name="Jordan W.C."/>
            <person name="Karpen G.H."/>
            <person name="Kataoka E."/>
            <person name="Keightley P.D."/>
            <person name="Kheradpour P."/>
            <person name="Kirkness E.F."/>
            <person name="Koerich L.B."/>
            <person name="Kristiansen K."/>
            <person name="Kudrna D."/>
            <person name="Kulathinal R.J."/>
            <person name="Kumar S."/>
            <person name="Kwok R."/>
            <person name="Lander E."/>
            <person name="Langley C.H."/>
            <person name="Lapoint R."/>
            <person name="Lazzaro B.P."/>
            <person name="Lee S.J."/>
            <person name="Levesque L."/>
            <person name="Li R."/>
            <person name="Lin C.F."/>
            <person name="Lin M.F."/>
            <person name="Lindblad-Toh K."/>
            <person name="Llopart A."/>
            <person name="Long M."/>
            <person name="Low L."/>
            <person name="Lozovsky E."/>
            <person name="Lu J."/>
            <person name="Luo M."/>
            <person name="Machado C.A."/>
            <person name="Makalowski W."/>
            <person name="Marzo M."/>
            <person name="Matsuda M."/>
            <person name="Matzkin L."/>
            <person name="McAllister B."/>
            <person name="McBride C.S."/>
            <person name="McKernan B."/>
            <person name="McKernan K."/>
            <person name="Mendez-Lago M."/>
            <person name="Minx P."/>
            <person name="Mollenhauer M.U."/>
            <person name="Montooth K."/>
            <person name="Mount S.M."/>
            <person name="Mu X."/>
            <person name="Myers E."/>
            <person name="Negre B."/>
            <person name="Newfeld S."/>
            <person name="Nielsen R."/>
            <person name="Noor M.A."/>
            <person name="O'Grady P."/>
            <person name="Pachter L."/>
            <person name="Papaceit M."/>
            <person name="Parisi M.J."/>
            <person name="Parisi M."/>
            <person name="Parts L."/>
            <person name="Pedersen J.S."/>
            <person name="Pesole G."/>
            <person name="Phillippy A.M."/>
            <person name="Ponting C.P."/>
            <person name="Pop M."/>
            <person name="Porcelli D."/>
            <person name="Powell J.R."/>
            <person name="Prohaska S."/>
            <person name="Pruitt K."/>
            <person name="Puig M."/>
            <person name="Quesneville H."/>
            <person name="Ram K.R."/>
            <person name="Rand D."/>
            <person name="Rasmussen M.D."/>
            <person name="Reed L.K."/>
            <person name="Reenan R."/>
            <person name="Reily A."/>
            <person name="Remington K.A."/>
            <person name="Rieger T.T."/>
            <person name="Ritchie M.G."/>
            <person name="Robin C."/>
            <person name="Rogers Y.H."/>
            <person name="Rohde C."/>
            <person name="Rozas J."/>
            <person name="Rubenfield M.J."/>
            <person name="Ruiz A."/>
            <person name="Russo S."/>
            <person name="Salzberg S.L."/>
            <person name="Sanchez-Gracia A."/>
            <person name="Saranga D.J."/>
            <person name="Sato H."/>
            <person name="Schaeffer S.W."/>
            <person name="Schatz M.C."/>
            <person name="Schlenke T."/>
            <person name="Schwartz R."/>
            <person name="Segarra C."/>
            <person name="Singh R.S."/>
            <person name="Sirot L."/>
            <person name="Sirota M."/>
            <person name="Sisneros N.B."/>
            <person name="Smith C.D."/>
            <person name="Smith T.F."/>
            <person name="Spieth J."/>
            <person name="Stage D.E."/>
            <person name="Stark A."/>
            <person name="Stephan W."/>
            <person name="Strausberg R.L."/>
            <person name="Strempel S."/>
            <person name="Sturgill D."/>
            <person name="Sutton G."/>
            <person name="Sutton G.G."/>
            <person name="Tao W."/>
            <person name="Teichmann S."/>
            <person name="Tobari Y.N."/>
            <person name="Tomimura Y."/>
            <person name="Tsolas J.M."/>
            <person name="Valente V.L."/>
            <person name="Venter E."/>
            <person name="Venter J.C."/>
            <person name="Vicario S."/>
            <person name="Vieira F.G."/>
            <person name="Vilella A.J."/>
            <person name="Villasante A."/>
            <person name="Walenz B."/>
            <person name="Wang J."/>
            <person name="Wasserman M."/>
            <person name="Watts T."/>
            <person name="Wilson D."/>
            <person name="Wilson R.K."/>
            <person name="Wing R.A."/>
            <person name="Wolfner M.F."/>
            <person name="Wong A."/>
            <person name="Wong G.K."/>
            <person name="Wu C.I."/>
            <person name="Wu G."/>
            <person name="Yamamoto D."/>
            <person name="Yang H.P."/>
            <person name="Yang S.P."/>
            <person name="Yorke J.A."/>
            <person name="Yoshida K."/>
            <person name="Zdobnov E."/>
            <person name="Zhang P."/>
            <person name="Zhang Y."/>
            <person name="Zimin A.V."/>
            <person name="Baldwin J."/>
            <person name="Abdouelleil A."/>
            <person name="Abdulkadir J."/>
            <person name="Abebe A."/>
            <person name="Abera B."/>
            <person name="Abreu J."/>
            <person name="Acer S.C."/>
            <person name="Aftuck L."/>
            <person name="Alexander A."/>
            <person name="An P."/>
            <person name="Anderson E."/>
            <person name="Anderson S."/>
            <person name="Arachi H."/>
            <person name="Azer M."/>
            <person name="Bachantsang P."/>
            <person name="Barry A."/>
            <person name="Bayul T."/>
            <person name="Berlin A."/>
            <person name="Bessette D."/>
            <person name="Bloom T."/>
            <person name="Blye J."/>
            <person name="Boguslavskiy L."/>
            <person name="Bonnet C."/>
            <person name="Boukhgalter B."/>
            <person name="Bourzgui I."/>
            <person name="Brown A."/>
            <person name="Cahill P."/>
            <person name="Channer S."/>
            <person name="Cheshatsang Y."/>
            <person name="Chuda L."/>
            <person name="Citroen M."/>
            <person name="Collymore A."/>
            <person name="Cooke P."/>
            <person name="Costello M."/>
            <person name="D'Aco K."/>
            <person name="Daza R."/>
            <person name="De Haan G."/>
            <person name="DeGray S."/>
            <person name="DeMaso C."/>
            <person name="Dhargay N."/>
            <person name="Dooley K."/>
            <person name="Dooley E."/>
            <person name="Doricent M."/>
            <person name="Dorje P."/>
            <person name="Dorjee K."/>
            <person name="Dupes A."/>
            <person name="Elong R."/>
            <person name="Falk J."/>
            <person name="Farina A."/>
            <person name="Faro S."/>
            <person name="Ferguson D."/>
            <person name="Fisher S."/>
            <person name="Foley C.D."/>
            <person name="Franke A."/>
            <person name="Friedrich D."/>
            <person name="Gadbois L."/>
            <person name="Gearin G."/>
            <person name="Gearin C.R."/>
            <person name="Giannoukos G."/>
            <person name="Goode T."/>
            <person name="Graham J."/>
            <person name="Grandbois E."/>
            <person name="Grewal S."/>
            <person name="Gyaltsen K."/>
            <person name="Hafez N."/>
            <person name="Hagos B."/>
            <person name="Hall J."/>
            <person name="Henson C."/>
            <person name="Hollinger A."/>
            <person name="Honan T."/>
            <person name="Huard M.D."/>
            <person name="Hughes L."/>
            <person name="Hurhula B."/>
            <person name="Husby M.E."/>
            <person name="Kamat A."/>
            <person name="Kanga B."/>
            <person name="Kashin S."/>
            <person name="Khazanovich D."/>
            <person name="Kisner P."/>
            <person name="Lance K."/>
            <person name="Lara M."/>
            <person name="Lee W."/>
            <person name="Lennon N."/>
            <person name="Letendre F."/>
            <person name="LeVine R."/>
            <person name="Lipovsky A."/>
            <person name="Liu X."/>
            <person name="Liu J."/>
            <person name="Liu S."/>
            <person name="Lokyitsang T."/>
            <person name="Lokyitsang Y."/>
            <person name="Lubonja R."/>
            <person name="Lui A."/>
            <person name="MacDonald P."/>
            <person name="Magnisalis V."/>
            <person name="Maru K."/>
            <person name="Matthews C."/>
            <person name="McCusker W."/>
            <person name="McDonough S."/>
            <person name="Mehta T."/>
            <person name="Meldrim J."/>
            <person name="Meneus L."/>
            <person name="Mihai O."/>
            <person name="Mihalev A."/>
            <person name="Mihova T."/>
            <person name="Mittelman R."/>
            <person name="Mlenga V."/>
            <person name="Montmayeur A."/>
            <person name="Mulrain L."/>
            <person name="Navidi A."/>
            <person name="Naylor J."/>
            <person name="Negash T."/>
            <person name="Nguyen T."/>
            <person name="Nguyen N."/>
            <person name="Nicol R."/>
            <person name="Norbu C."/>
            <person name="Norbu N."/>
            <person name="Novod N."/>
            <person name="O'Neill B."/>
            <person name="Osman S."/>
            <person name="Markiewicz E."/>
            <person name="Oyono O.L."/>
            <person name="Patti C."/>
            <person name="Phunkhang P."/>
            <person name="Pierre F."/>
            <person name="Priest M."/>
            <person name="Raghuraman S."/>
            <person name="Rege F."/>
            <person name="Reyes R."/>
            <person name="Rise C."/>
            <person name="Rogov P."/>
            <person name="Ross K."/>
            <person name="Ryan E."/>
            <person name="Settipalli S."/>
            <person name="Shea T."/>
            <person name="Sherpa N."/>
            <person name="Shi L."/>
            <person name="Shih D."/>
            <person name="Sparrow T."/>
            <person name="Spaulding J."/>
            <person name="Stalker J."/>
            <person name="Stange-Thomann N."/>
            <person name="Stavropoulos S."/>
            <person name="Stone C."/>
            <person name="Strader C."/>
            <person name="Tesfaye S."/>
            <person name="Thomson T."/>
            <person name="Thoulutsang Y."/>
            <person name="Thoulutsang D."/>
            <person name="Topham K."/>
            <person name="Topping I."/>
            <person name="Tsamla T."/>
            <person name="Vassiliev H."/>
            <person name="Vo A."/>
            <person name="Wangchuk T."/>
            <person name="Wangdi T."/>
            <person name="Weiand M."/>
            <person name="Wilkinson J."/>
            <person name="Wilson A."/>
            <person name="Yadav S."/>
            <person name="Young G."/>
            <person name="Yu Q."/>
            <person name="Zembek L."/>
            <person name="Zhong D."/>
            <person name="Zimmer A."/>
            <person name="Zwirko Z."/>
            <person name="Jaffe D.B."/>
            <person name="Alvarez P."/>
            <person name="Brockman W."/>
            <person name="Butler J."/>
            <person name="Chin C."/>
            <person name="Gnerre S."/>
            <person name="Grabherr M."/>
            <person name="Kleber M."/>
            <person name="Mauceli E."/>
            <person name="MacCallum I."/>
        </authorList>
    </citation>
    <scope>NUCLEOTIDE SEQUENCE [LARGE SCALE GENOMIC DNA]</scope>
    <source>
        <strain evidence="10">Tucson 14030-0811.24</strain>
    </source>
</reference>
<evidence type="ECO:0000259" key="8">
    <source>
        <dbReference type="PROSITE" id="PS50261"/>
    </source>
</evidence>
<evidence type="ECO:0000256" key="6">
    <source>
        <dbReference type="SAM" id="Phobius"/>
    </source>
</evidence>
<feature type="domain" description="GAIN-B" evidence="7">
    <location>
        <begin position="163"/>
        <end position="307"/>
    </location>
</feature>
<dbReference type="InParanoid" id="B4NIY6"/>
<evidence type="ECO:0000313" key="10">
    <source>
        <dbReference type="Proteomes" id="UP000007798"/>
    </source>
</evidence>
<dbReference type="InterPro" id="IPR000203">
    <property type="entry name" value="GPS"/>
</dbReference>
<evidence type="ECO:0000313" key="9">
    <source>
        <dbReference type="EMBL" id="EDW84888.2"/>
    </source>
</evidence>
<evidence type="ECO:0000259" key="7">
    <source>
        <dbReference type="PROSITE" id="PS50221"/>
    </source>
</evidence>
<feature type="transmembrane region" description="Helical" evidence="6">
    <location>
        <begin position="325"/>
        <end position="348"/>
    </location>
</feature>
<dbReference type="PANTHER" id="PTHR47767">
    <property type="entry name" value="ADHESION G PROTEIN-COUPLED RECEPTOR G7"/>
    <property type="match status" value="1"/>
</dbReference>
<comment type="subcellular location">
    <subcellularLocation>
        <location evidence="1">Membrane</location>
        <topology evidence="1">Multi-pass membrane protein</topology>
    </subcellularLocation>
</comment>
<dbReference type="InterPro" id="IPR017981">
    <property type="entry name" value="GPCR_2-like_7TM"/>
</dbReference>
<feature type="transmembrane region" description="Helical" evidence="6">
    <location>
        <begin position="391"/>
        <end position="415"/>
    </location>
</feature>
<sequence>MQASVKSLMDLNFIPKNAIPEELLKKTAIWKNATRDFMAIYNYLIDVKEDIIKMSAKLNSTNKLLEAFENAMDTFSSMPAVNETLTDDDSDEKINPFFEVYDYDDIGVSVKVSQNLLYFRIDPSVANISGVALFRNINASVDSQILTGAFKNEYYQFLQADHTLEDFINEPNLQLGTYVPSNLLNRLNIFHAATNNTYASPNPIVVIKIYSNDKLFKELDGNSQMVPGRIVSISIPGNTDLPEDLPLVLRRFSNTPLNDSAEFCNYWNYKGWASDGITISGSNEDVVICQLTHLTPFAYLVGYNFTVDDNIEVNIKEIHEQALDIITVTGCSLSLMGICGIFITAAAFHNWRQKASSKVLLQLSAAIALQMIILCFVNTEKLSLHLIINEIVPSCVAIGAFLHYSVLVQFFWMMLIAYLQFKRYVQVFGQSRPKRFLLKSAAICWGLPLIPVLLVVILDRDSFSKGGICYPSGYALYFGIILPITAIIIANFVIFCLIIYNILRGPATPIRHTEKPILISQIRLSILLFFLLGFTWCFGLLSAMRAGIVFSYLFCLTATLQGFVIFIYFIILDPVTRRMWGDVFVRIFGNKKTHNESMDSFKDTTQTY</sequence>
<keyword evidence="2 6" id="KW-0812">Transmembrane</keyword>
<evidence type="ECO:0000256" key="5">
    <source>
        <dbReference type="ARBA" id="ARBA00023157"/>
    </source>
</evidence>
<dbReference type="GO" id="GO:0004930">
    <property type="term" value="F:G protein-coupled receptor activity"/>
    <property type="evidence" value="ECO:0007669"/>
    <property type="project" value="InterPro"/>
</dbReference>
<dbReference type="PANTHER" id="PTHR47767:SF1">
    <property type="entry name" value="ADHESION G PROTEIN-COUPLED RECEPTOR G7"/>
    <property type="match status" value="1"/>
</dbReference>
<evidence type="ECO:0000256" key="4">
    <source>
        <dbReference type="ARBA" id="ARBA00023136"/>
    </source>
</evidence>
<dbReference type="Proteomes" id="UP000007798">
    <property type="component" value="Unassembled WGS sequence"/>
</dbReference>
<dbReference type="KEGG" id="dwi:6651029"/>
<protein>
    <submittedName>
        <fullName evidence="9">Uncharacterized protein</fullName>
    </submittedName>
</protein>
<organism evidence="9 10">
    <name type="scientific">Drosophila willistoni</name>
    <name type="common">Fruit fly</name>
    <dbReference type="NCBI Taxonomy" id="7260"/>
    <lineage>
        <taxon>Eukaryota</taxon>
        <taxon>Metazoa</taxon>
        <taxon>Ecdysozoa</taxon>
        <taxon>Arthropoda</taxon>
        <taxon>Hexapoda</taxon>
        <taxon>Insecta</taxon>
        <taxon>Pterygota</taxon>
        <taxon>Neoptera</taxon>
        <taxon>Endopterygota</taxon>
        <taxon>Diptera</taxon>
        <taxon>Brachycera</taxon>
        <taxon>Muscomorpha</taxon>
        <taxon>Ephydroidea</taxon>
        <taxon>Drosophilidae</taxon>
        <taxon>Drosophila</taxon>
        <taxon>Sophophora</taxon>
    </lineage>
</organism>
<keyword evidence="5" id="KW-1015">Disulfide bond</keyword>
<feature type="transmembrane region" description="Helical" evidence="6">
    <location>
        <begin position="477"/>
        <end position="503"/>
    </location>
</feature>
<proteinExistence type="predicted"/>
<feature type="transmembrane region" description="Helical" evidence="6">
    <location>
        <begin position="524"/>
        <end position="543"/>
    </location>
</feature>
<dbReference type="InterPro" id="IPR053066">
    <property type="entry name" value="ADGR_G7"/>
</dbReference>
<dbReference type="OrthoDB" id="10037534at2759"/>
<accession>B4NIY6</accession>
<dbReference type="InterPro" id="IPR000832">
    <property type="entry name" value="GPCR_2_secretin-like"/>
</dbReference>
<evidence type="ECO:0000256" key="2">
    <source>
        <dbReference type="ARBA" id="ARBA00022692"/>
    </source>
</evidence>
<dbReference type="HOGENOM" id="CLU_301950_0_0_1"/>
<dbReference type="FunFam" id="1.20.1070.10:FF:000290">
    <property type="entry name" value="GG11888"/>
    <property type="match status" value="1"/>
</dbReference>
<keyword evidence="10" id="KW-1185">Reference proteome</keyword>
<dbReference type="Gene3D" id="1.20.1070.10">
    <property type="entry name" value="Rhodopsin 7-helix transmembrane proteins"/>
    <property type="match status" value="1"/>
</dbReference>
<feature type="transmembrane region" description="Helical" evidence="6">
    <location>
        <begin position="360"/>
        <end position="379"/>
    </location>
</feature>
<dbReference type="InterPro" id="IPR046338">
    <property type="entry name" value="GAIN_dom_sf"/>
</dbReference>
<dbReference type="eggNOG" id="KOG4193">
    <property type="taxonomic scope" value="Eukaryota"/>
</dbReference>
<dbReference type="Pfam" id="PF00002">
    <property type="entry name" value="7tm_2"/>
    <property type="match status" value="1"/>
</dbReference>
<dbReference type="PROSITE" id="PS50261">
    <property type="entry name" value="G_PROTEIN_RECEP_F2_4"/>
    <property type="match status" value="1"/>
</dbReference>
<dbReference type="GO" id="GO:0007166">
    <property type="term" value="P:cell surface receptor signaling pathway"/>
    <property type="evidence" value="ECO:0007669"/>
    <property type="project" value="InterPro"/>
</dbReference>
<dbReference type="Gene3D" id="2.60.220.50">
    <property type="match status" value="1"/>
</dbReference>
<dbReference type="Pfam" id="PF01825">
    <property type="entry name" value="GPS"/>
    <property type="match status" value="1"/>
</dbReference>
<name>B4NIY6_DROWI</name>
<evidence type="ECO:0000256" key="3">
    <source>
        <dbReference type="ARBA" id="ARBA00022989"/>
    </source>
</evidence>
<evidence type="ECO:0000256" key="1">
    <source>
        <dbReference type="ARBA" id="ARBA00004141"/>
    </source>
</evidence>
<feature type="transmembrane region" description="Helical" evidence="6">
    <location>
        <begin position="549"/>
        <end position="571"/>
    </location>
</feature>
<dbReference type="STRING" id="7260.B4NIY6"/>